<sequence>MSMLKQIDNFFQNRKSSEKILIYFTIAIAIFAFSYQYFFPMSEKMYKNAAEQKKVIETKINLDRAYIKAVTVNGDENFYIKKYDKDLQNLKEKYKQVIDKKRYIDYKIKELSYLLYNKKKWAEFFDSLTQIATRNGIEINYILNNFLDATKTFGHVLEVEISCKGDFKNIVAYINDIEQSDLVVDVYALHISGKSPLESIFKVSVWGINY</sequence>
<dbReference type="OrthoDB" id="5333854at2"/>
<keyword evidence="1" id="KW-0472">Membrane</keyword>
<evidence type="ECO:0000313" key="2">
    <source>
        <dbReference type="EMBL" id="SMC09634.1"/>
    </source>
</evidence>
<dbReference type="Gene3D" id="3.30.70.60">
    <property type="match status" value="1"/>
</dbReference>
<dbReference type="Proteomes" id="UP000192602">
    <property type="component" value="Unassembled WGS sequence"/>
</dbReference>
<feature type="transmembrane region" description="Helical" evidence="1">
    <location>
        <begin position="20"/>
        <end position="38"/>
    </location>
</feature>
<evidence type="ECO:0000313" key="3">
    <source>
        <dbReference type="Proteomes" id="UP000192602"/>
    </source>
</evidence>
<dbReference type="InterPro" id="IPR014717">
    <property type="entry name" value="Transl_elong_EF1B/ribsomal_bS6"/>
</dbReference>
<dbReference type="EMBL" id="FWWZ01000001">
    <property type="protein sequence ID" value="SMC09634.1"/>
    <property type="molecule type" value="Genomic_DNA"/>
</dbReference>
<dbReference type="InterPro" id="IPR007445">
    <property type="entry name" value="PilO"/>
</dbReference>
<gene>
    <name evidence="2" type="ORF">SAMN05660197_1455</name>
</gene>
<accession>A0A1W1WTJ2</accession>
<evidence type="ECO:0008006" key="4">
    <source>
        <dbReference type="Google" id="ProtNLM"/>
    </source>
</evidence>
<keyword evidence="1" id="KW-1133">Transmembrane helix</keyword>
<dbReference type="RefSeq" id="WP_084275850.1">
    <property type="nucleotide sequence ID" value="NZ_AP026671.1"/>
</dbReference>
<protein>
    <recommendedName>
        <fullName evidence="4">Type IV pilus assembly protein PilO</fullName>
    </recommendedName>
</protein>
<organism evidence="2 3">
    <name type="scientific">Nitratiruptor tergarcus DSM 16512</name>
    <dbReference type="NCBI Taxonomy" id="1069081"/>
    <lineage>
        <taxon>Bacteria</taxon>
        <taxon>Pseudomonadati</taxon>
        <taxon>Campylobacterota</taxon>
        <taxon>Epsilonproteobacteria</taxon>
        <taxon>Nautiliales</taxon>
        <taxon>Nitratiruptoraceae</taxon>
        <taxon>Nitratiruptor</taxon>
    </lineage>
</organism>
<evidence type="ECO:0000256" key="1">
    <source>
        <dbReference type="SAM" id="Phobius"/>
    </source>
</evidence>
<dbReference type="STRING" id="1069081.SAMN05660197_1455"/>
<keyword evidence="3" id="KW-1185">Reference proteome</keyword>
<keyword evidence="1" id="KW-0812">Transmembrane</keyword>
<name>A0A1W1WTJ2_9BACT</name>
<proteinExistence type="predicted"/>
<dbReference type="AlphaFoldDB" id="A0A1W1WTJ2"/>
<reference evidence="3" key="1">
    <citation type="submission" date="2017-04" db="EMBL/GenBank/DDBJ databases">
        <authorList>
            <person name="Varghese N."/>
            <person name="Submissions S."/>
        </authorList>
    </citation>
    <scope>NUCLEOTIDE SEQUENCE [LARGE SCALE GENOMIC DNA]</scope>
    <source>
        <strain evidence="3">DSM 16512</strain>
    </source>
</reference>
<dbReference type="Pfam" id="PF04350">
    <property type="entry name" value="PilO"/>
    <property type="match status" value="1"/>
</dbReference>